<dbReference type="Gene3D" id="4.10.240.10">
    <property type="entry name" value="Zn(2)-C6 fungal-type DNA-binding domain"/>
    <property type="match status" value="1"/>
</dbReference>
<dbReference type="InterPro" id="IPR001138">
    <property type="entry name" value="Zn2Cys6_DnaBD"/>
</dbReference>
<proteinExistence type="predicted"/>
<evidence type="ECO:0000256" key="1">
    <source>
        <dbReference type="ARBA" id="ARBA00004123"/>
    </source>
</evidence>
<evidence type="ECO:0000256" key="4">
    <source>
        <dbReference type="ARBA" id="ARBA00023015"/>
    </source>
</evidence>
<dbReference type="SMART" id="SM00906">
    <property type="entry name" value="Fungal_trans"/>
    <property type="match status" value="1"/>
</dbReference>
<dbReference type="GO" id="GO:0006351">
    <property type="term" value="P:DNA-templated transcription"/>
    <property type="evidence" value="ECO:0007669"/>
    <property type="project" value="InterPro"/>
</dbReference>
<dbReference type="GO" id="GO:0005634">
    <property type="term" value="C:nucleus"/>
    <property type="evidence" value="ECO:0007669"/>
    <property type="project" value="UniProtKB-SubCell"/>
</dbReference>
<dbReference type="AlphaFoldDB" id="A0A7H8QN96"/>
<evidence type="ECO:0000256" key="2">
    <source>
        <dbReference type="ARBA" id="ARBA00022723"/>
    </source>
</evidence>
<dbReference type="InterPro" id="IPR036864">
    <property type="entry name" value="Zn2-C6_fun-type_DNA-bd_sf"/>
</dbReference>
<dbReference type="RefSeq" id="XP_035341609.1">
    <property type="nucleotide sequence ID" value="XM_035485716.1"/>
</dbReference>
<feature type="domain" description="Zn(2)-C6 fungal-type" evidence="9">
    <location>
        <begin position="11"/>
        <end position="47"/>
    </location>
</feature>
<dbReference type="GO" id="GO:0003677">
    <property type="term" value="F:DNA binding"/>
    <property type="evidence" value="ECO:0007669"/>
    <property type="project" value="UniProtKB-KW"/>
</dbReference>
<keyword evidence="3" id="KW-0560">Oxidoreductase</keyword>
<dbReference type="PANTHER" id="PTHR31001:SF40">
    <property type="entry name" value="ZN(II)2CYS6 TRANSCRIPTION FACTOR (EUROFUNG)"/>
    <property type="match status" value="1"/>
</dbReference>
<dbReference type="InterPro" id="IPR003819">
    <property type="entry name" value="TauD/TfdA-like"/>
</dbReference>
<evidence type="ECO:0000256" key="6">
    <source>
        <dbReference type="ARBA" id="ARBA00023163"/>
    </source>
</evidence>
<dbReference type="GO" id="GO:0008270">
    <property type="term" value="F:zinc ion binding"/>
    <property type="evidence" value="ECO:0007669"/>
    <property type="project" value="InterPro"/>
</dbReference>
<evidence type="ECO:0000313" key="11">
    <source>
        <dbReference type="Proteomes" id="UP000509510"/>
    </source>
</evidence>
<dbReference type="PANTHER" id="PTHR31001">
    <property type="entry name" value="UNCHARACTERIZED TRANSCRIPTIONAL REGULATORY PROTEIN"/>
    <property type="match status" value="1"/>
</dbReference>
<reference evidence="11" key="1">
    <citation type="submission" date="2020-06" db="EMBL/GenBank/DDBJ databases">
        <title>A chromosome-scale genome assembly of Talaromyces rugulosus W13939.</title>
        <authorList>
            <person name="Wang B."/>
            <person name="Guo L."/>
            <person name="Ye K."/>
            <person name="Wang L."/>
        </authorList>
    </citation>
    <scope>NUCLEOTIDE SEQUENCE [LARGE SCALE GENOMIC DNA]</scope>
    <source>
        <strain evidence="11">W13939</strain>
    </source>
</reference>
<keyword evidence="11" id="KW-1185">Reference proteome</keyword>
<gene>
    <name evidence="10" type="ORF">TRUGW13939_02523</name>
</gene>
<protein>
    <recommendedName>
        <fullName evidence="9">Zn(2)-C6 fungal-type domain-containing protein</fullName>
    </recommendedName>
</protein>
<dbReference type="GeneID" id="55990031"/>
<name>A0A7H8QN96_TALRU</name>
<dbReference type="GO" id="GO:0016491">
    <property type="term" value="F:oxidoreductase activity"/>
    <property type="evidence" value="ECO:0007669"/>
    <property type="project" value="UniProtKB-KW"/>
</dbReference>
<feature type="compositionally biased region" description="Polar residues" evidence="8">
    <location>
        <begin position="99"/>
        <end position="119"/>
    </location>
</feature>
<dbReference type="OrthoDB" id="5818554at2759"/>
<sequence>MPTPKRRMPISCEPCRGRKIRCLRAKDSAGCCETCIRRGIPPSQCVFLGYHHHYLQPAGERSSDDPSNGELLARIRDLEHLVRGQAANSPSPPIPSVHNGLTPSTQASSSLGPGSNGYKSETEESAMPAQLTPPMYESSRPQHASYGTLSMSDRGHVQFNPHGSQWSSVLKDDSTTVASVANFEYDDDESAADFPFNLAACTKPEDLLAALPPVRQCDALKNAYFDVFAPLFHILHNPTFHKEYISFQKEPESAPLSWLALLYVILSISVTALDDNDPILHDLGRKKTSGQNASVLMLRYRNAAMQCLSADRYLFRHNMYTIQALVLLIYGINHTHGKTWALLGVAYNIATALGCHIDPAHFTTLSAIQCEERRRCWAGLMMLYTIQNISMGNFEQRHIKADVQLPANINDEDLTDLEVSDNSHSIASISVDAPTQMSYVLFKFRLYHLCSKVCNQIFGPTHPTYSAVLQCDAEIAAEQDSWTDRYLTESQTGNILTYHHVHLNILYGYSHQMSLLLHRPVLLNRSSAGYTDDEVKRSRVQCLKSARGLLGLQQMFHESAQFQPYRWYSLGLGSFYAFHAAIILVTLLPEVKDEVEYVENRRLLEVSLSIFEQTRNRSRMCAKAAPILRHLLFPTPPLSFGSSSTESIQPNAPPMPVPDYPTQMEVLMTQLQPQQWLSQPSMSWDGFYTSFAKNIFEVIVVKAAIIPRMRGNHKTPVYAKDDLSLPRAHFIFSEIGSRKSAPSSQYWYSAFAGLSRSSIKMTEDRKTCPLHSRRICSNHTAIGWNSRRFGILRVGQKSDAATITSPQLRLGDLVTTLNQPIPRLHIHVKELHPTFGAEISGVDFSVPVADEIFRDILAAVTLYGVVVFRKTSLNDDSHVAFARQFGRLDDVKPYVKAGRPNRLKHDELFDVSNVEMDGSLLDPESPRGQAGKGNGLFHVDSSFNPRRAGYSLLLAHELPPPGAGTGGQTAFADTRTAFADLSSNIKESLLKNDYVAAHSIHHSRKLAAPDFFADMNPLDHPMGRHKLVQRHEASGRMNLYIAAHIHHIEGLSETESADLLRNLFTHASQDKYVMEVQWHNPGDLVIWDNTCTMHRAVGGSFLRKYKRDMRRATVHDKSSYAWGLNEHTDERQGLP</sequence>
<keyword evidence="2" id="KW-0479">Metal-binding</keyword>
<comment type="subcellular location">
    <subcellularLocation>
        <location evidence="1">Nucleus</location>
    </subcellularLocation>
</comment>
<dbReference type="InterPro" id="IPR050613">
    <property type="entry name" value="Sec_Metabolite_Reg"/>
</dbReference>
<dbReference type="SUPFAM" id="SSF57701">
    <property type="entry name" value="Zn2/Cys6 DNA-binding domain"/>
    <property type="match status" value="1"/>
</dbReference>
<dbReference type="EMBL" id="CP055899">
    <property type="protein sequence ID" value="QKX55430.1"/>
    <property type="molecule type" value="Genomic_DNA"/>
</dbReference>
<dbReference type="Pfam" id="PF04082">
    <property type="entry name" value="Fungal_trans"/>
    <property type="match status" value="1"/>
</dbReference>
<dbReference type="CDD" id="cd00067">
    <property type="entry name" value="GAL4"/>
    <property type="match status" value="1"/>
</dbReference>
<dbReference type="KEGG" id="trg:TRUGW13939_02523"/>
<dbReference type="CDD" id="cd12148">
    <property type="entry name" value="fungal_TF_MHR"/>
    <property type="match status" value="1"/>
</dbReference>
<accession>A0A7H8QN96</accession>
<evidence type="ECO:0000256" key="3">
    <source>
        <dbReference type="ARBA" id="ARBA00023002"/>
    </source>
</evidence>
<dbReference type="Gene3D" id="3.60.130.10">
    <property type="entry name" value="Clavaminate synthase-like"/>
    <property type="match status" value="1"/>
</dbReference>
<dbReference type="SUPFAM" id="SSF51197">
    <property type="entry name" value="Clavaminate synthase-like"/>
    <property type="match status" value="1"/>
</dbReference>
<dbReference type="GO" id="GO:0000981">
    <property type="term" value="F:DNA-binding transcription factor activity, RNA polymerase II-specific"/>
    <property type="evidence" value="ECO:0007669"/>
    <property type="project" value="InterPro"/>
</dbReference>
<feature type="region of interest" description="Disordered" evidence="8">
    <location>
        <begin position="84"/>
        <end position="143"/>
    </location>
</feature>
<dbReference type="Pfam" id="PF02668">
    <property type="entry name" value="TauD"/>
    <property type="match status" value="1"/>
</dbReference>
<keyword evidence="5" id="KW-0238">DNA-binding</keyword>
<keyword evidence="6" id="KW-0804">Transcription</keyword>
<evidence type="ECO:0000259" key="9">
    <source>
        <dbReference type="PROSITE" id="PS50048"/>
    </source>
</evidence>
<evidence type="ECO:0000256" key="7">
    <source>
        <dbReference type="ARBA" id="ARBA00023242"/>
    </source>
</evidence>
<dbReference type="InterPro" id="IPR007219">
    <property type="entry name" value="XnlR_reg_dom"/>
</dbReference>
<organism evidence="10 11">
    <name type="scientific">Talaromyces rugulosus</name>
    <name type="common">Penicillium rugulosum</name>
    <dbReference type="NCBI Taxonomy" id="121627"/>
    <lineage>
        <taxon>Eukaryota</taxon>
        <taxon>Fungi</taxon>
        <taxon>Dikarya</taxon>
        <taxon>Ascomycota</taxon>
        <taxon>Pezizomycotina</taxon>
        <taxon>Eurotiomycetes</taxon>
        <taxon>Eurotiomycetidae</taxon>
        <taxon>Eurotiales</taxon>
        <taxon>Trichocomaceae</taxon>
        <taxon>Talaromyces</taxon>
        <taxon>Talaromyces sect. Islandici</taxon>
    </lineage>
</organism>
<evidence type="ECO:0000313" key="10">
    <source>
        <dbReference type="EMBL" id="QKX55430.1"/>
    </source>
</evidence>
<evidence type="ECO:0000256" key="5">
    <source>
        <dbReference type="ARBA" id="ARBA00023125"/>
    </source>
</evidence>
<dbReference type="Proteomes" id="UP000509510">
    <property type="component" value="Chromosome II"/>
</dbReference>
<evidence type="ECO:0000256" key="8">
    <source>
        <dbReference type="SAM" id="MobiDB-lite"/>
    </source>
</evidence>
<keyword evidence="7" id="KW-0539">Nucleus</keyword>
<dbReference type="PROSITE" id="PS50048">
    <property type="entry name" value="ZN2_CY6_FUNGAL_2"/>
    <property type="match status" value="1"/>
</dbReference>
<keyword evidence="4" id="KW-0805">Transcription regulation</keyword>
<dbReference type="InterPro" id="IPR042098">
    <property type="entry name" value="TauD-like_sf"/>
</dbReference>